<reference evidence="4" key="1">
    <citation type="submission" date="2023-07" db="EMBL/GenBank/DDBJ databases">
        <title>Novel species in the genus Lipingzhangella isolated from Sambhar Salt Lake.</title>
        <authorList>
            <person name="Jiya N."/>
            <person name="Kajale S."/>
            <person name="Sharma A."/>
        </authorList>
    </citation>
    <scope>NUCLEOTIDE SEQUENCE [LARGE SCALE GENOMIC DNA]</scope>
    <source>
        <strain evidence="4">LS1_29</strain>
    </source>
</reference>
<feature type="transmembrane region" description="Helical" evidence="2">
    <location>
        <begin position="160"/>
        <end position="181"/>
    </location>
</feature>
<keyword evidence="2" id="KW-1133">Transmembrane helix</keyword>
<organism evidence="3 4">
    <name type="scientific">Lipingzhangella rawalii</name>
    <dbReference type="NCBI Taxonomy" id="2055835"/>
    <lineage>
        <taxon>Bacteria</taxon>
        <taxon>Bacillati</taxon>
        <taxon>Actinomycetota</taxon>
        <taxon>Actinomycetes</taxon>
        <taxon>Streptosporangiales</taxon>
        <taxon>Nocardiopsidaceae</taxon>
        <taxon>Lipingzhangella</taxon>
    </lineage>
</organism>
<feature type="transmembrane region" description="Helical" evidence="2">
    <location>
        <begin position="223"/>
        <end position="242"/>
    </location>
</feature>
<feature type="transmembrane region" description="Helical" evidence="2">
    <location>
        <begin position="280"/>
        <end position="298"/>
    </location>
</feature>
<gene>
    <name evidence="3" type="ORF">RIF23_04840</name>
</gene>
<feature type="region of interest" description="Disordered" evidence="1">
    <location>
        <begin position="308"/>
        <end position="330"/>
    </location>
</feature>
<evidence type="ECO:0000313" key="3">
    <source>
        <dbReference type="EMBL" id="MDS1269616.1"/>
    </source>
</evidence>
<accession>A0ABU2H2U9</accession>
<evidence type="ECO:0000256" key="1">
    <source>
        <dbReference type="SAM" id="MobiDB-lite"/>
    </source>
</evidence>
<feature type="transmembrane region" description="Helical" evidence="2">
    <location>
        <begin position="37"/>
        <end position="62"/>
    </location>
</feature>
<dbReference type="EMBL" id="JAVLVT010000001">
    <property type="protein sequence ID" value="MDS1269616.1"/>
    <property type="molecule type" value="Genomic_DNA"/>
</dbReference>
<comment type="caution">
    <text evidence="3">The sequence shown here is derived from an EMBL/GenBank/DDBJ whole genome shotgun (WGS) entry which is preliminary data.</text>
</comment>
<feature type="transmembrane region" description="Helical" evidence="2">
    <location>
        <begin position="99"/>
        <end position="119"/>
    </location>
</feature>
<keyword evidence="2" id="KW-0812">Transmembrane</keyword>
<proteinExistence type="predicted"/>
<protein>
    <submittedName>
        <fullName evidence="3">DMT family transporter</fullName>
    </submittedName>
</protein>
<dbReference type="Proteomes" id="UP001250214">
    <property type="component" value="Unassembled WGS sequence"/>
</dbReference>
<dbReference type="SUPFAM" id="SSF103481">
    <property type="entry name" value="Multidrug resistance efflux transporter EmrE"/>
    <property type="match status" value="1"/>
</dbReference>
<evidence type="ECO:0000256" key="2">
    <source>
        <dbReference type="SAM" id="Phobius"/>
    </source>
</evidence>
<keyword evidence="4" id="KW-1185">Reference proteome</keyword>
<name>A0ABU2H2U9_9ACTN</name>
<dbReference type="InterPro" id="IPR037185">
    <property type="entry name" value="EmrE-like"/>
</dbReference>
<evidence type="ECO:0000313" key="4">
    <source>
        <dbReference type="Proteomes" id="UP001250214"/>
    </source>
</evidence>
<feature type="transmembrane region" description="Helical" evidence="2">
    <location>
        <begin position="74"/>
        <end position="93"/>
    </location>
</feature>
<feature type="transmembrane region" description="Helical" evidence="2">
    <location>
        <begin position="249"/>
        <end position="268"/>
    </location>
</feature>
<keyword evidence="2" id="KW-0472">Membrane</keyword>
<sequence length="330" mass="35084">MSKATLYFLGVACVGGYILLASSQSVALNTWLATTNVFLVVGLSFSIVTVCFVVISLALTGFGPYRAVFRRPGLVVGLNVTSVFNWLFYFLAVKYLEPAVAVTLTQGIGPLSMTAYCLVRGFPVSRVTRSCHGVILVVASVMCVYVVSEQVTHGPYGRPELAMAVAIGIVCSISITATVLLSKAFAEENVPSSFVLSVRFPLLVATCMAVLPTQSDVTLDTRSILIVLAVALLGIATATYLLQRGIEMAPSLAVSTCLALSPIVVFVIDVLRPGFTPDPAVFGIIALIVVVSLVSIIYDGLRLRADRTGPVDPTEEDRTDISRTPTPGRD</sequence>
<dbReference type="RefSeq" id="WP_310911076.1">
    <property type="nucleotide sequence ID" value="NZ_JAVLVT010000001.1"/>
</dbReference>
<feature type="transmembrane region" description="Helical" evidence="2">
    <location>
        <begin position="131"/>
        <end position="148"/>
    </location>
</feature>
<feature type="transmembrane region" description="Helical" evidence="2">
    <location>
        <begin position="193"/>
        <end position="211"/>
    </location>
</feature>